<organism evidence="1 2">
    <name type="scientific">Chryseobacterium formosense</name>
    <dbReference type="NCBI Taxonomy" id="236814"/>
    <lineage>
        <taxon>Bacteria</taxon>
        <taxon>Pseudomonadati</taxon>
        <taxon>Bacteroidota</taxon>
        <taxon>Flavobacteriia</taxon>
        <taxon>Flavobacteriales</taxon>
        <taxon>Weeksellaceae</taxon>
        <taxon>Chryseobacterium group</taxon>
        <taxon>Chryseobacterium</taxon>
    </lineage>
</organism>
<dbReference type="AlphaFoldDB" id="A0A085Z1W5"/>
<accession>A0A085Z1W5</accession>
<dbReference type="EMBL" id="JPRP01000002">
    <property type="protein sequence ID" value="KFE98428.1"/>
    <property type="molecule type" value="Genomic_DNA"/>
</dbReference>
<dbReference type="STRING" id="236814.IX39_13380"/>
<protein>
    <recommendedName>
        <fullName evidence="3">Tissue inhibitor of metalloproteinase</fullName>
    </recommendedName>
</protein>
<dbReference type="Proteomes" id="UP000028713">
    <property type="component" value="Unassembled WGS sequence"/>
</dbReference>
<gene>
    <name evidence="1" type="ORF">IX39_13380</name>
</gene>
<evidence type="ECO:0000313" key="2">
    <source>
        <dbReference type="Proteomes" id="UP000028713"/>
    </source>
</evidence>
<sequence length="152" mass="17831">MFTVSLIFACSCDPNGNFSKVAPKTNLVVLVKINKYLTFQEFENDKIPMSMEVEIIEILKGKIQNKKIIVWGDNGILCRPYLTTFNEGEYYFLALYSTGNMMRQKEEKKTHYFVSVCGEYWMKANMDKKIALSNYMDKKKQISFNKILRQFK</sequence>
<name>A0A085Z1W5_9FLAO</name>
<dbReference type="eggNOG" id="ENOG503093X">
    <property type="taxonomic scope" value="Bacteria"/>
</dbReference>
<comment type="caution">
    <text evidence="1">The sequence shown here is derived from an EMBL/GenBank/DDBJ whole genome shotgun (WGS) entry which is preliminary data.</text>
</comment>
<evidence type="ECO:0008006" key="3">
    <source>
        <dbReference type="Google" id="ProtNLM"/>
    </source>
</evidence>
<reference evidence="1 2" key="1">
    <citation type="submission" date="2014-07" db="EMBL/GenBank/DDBJ databases">
        <title>Genome of Chryseobacterium formosense LMG 24722.</title>
        <authorList>
            <person name="Pipes S.E."/>
            <person name="Stropko S.J."/>
            <person name="Newman J.D."/>
        </authorList>
    </citation>
    <scope>NUCLEOTIDE SEQUENCE [LARGE SCALE GENOMIC DNA]</scope>
    <source>
        <strain evidence="1 2">LMG 24722</strain>
    </source>
</reference>
<keyword evidence="2" id="KW-1185">Reference proteome</keyword>
<evidence type="ECO:0000313" key="1">
    <source>
        <dbReference type="EMBL" id="KFE98428.1"/>
    </source>
</evidence>
<proteinExistence type="predicted"/>